<dbReference type="AlphaFoldDB" id="A0AA36IZG4"/>
<dbReference type="PANTHER" id="PTHR38149">
    <property type="entry name" value="ATPASE"/>
    <property type="match status" value="1"/>
</dbReference>
<keyword evidence="6" id="KW-1185">Reference proteome</keyword>
<feature type="region of interest" description="Disordered" evidence="1">
    <location>
        <begin position="25"/>
        <end position="67"/>
    </location>
</feature>
<reference evidence="5" key="1">
    <citation type="submission" date="2023-08" db="EMBL/GenBank/DDBJ databases">
        <authorList>
            <person name="Chen Y."/>
            <person name="Shah S."/>
            <person name="Dougan E. K."/>
            <person name="Thang M."/>
            <person name="Chan C."/>
        </authorList>
    </citation>
    <scope>NUCLEOTIDE SEQUENCE</scope>
</reference>
<dbReference type="InterPro" id="IPR027417">
    <property type="entry name" value="P-loop_NTPase"/>
</dbReference>
<dbReference type="Pfam" id="PF20446">
    <property type="entry name" value="ABC_N"/>
    <property type="match status" value="1"/>
</dbReference>
<dbReference type="InterPro" id="IPR019195">
    <property type="entry name" value="ABC_ATPase_put"/>
</dbReference>
<dbReference type="InterPro" id="IPR046834">
    <property type="entry name" value="ABC_ATPase_C"/>
</dbReference>
<comment type="caution">
    <text evidence="5">The sequence shown here is derived from an EMBL/GenBank/DDBJ whole genome shotgun (WGS) entry which is preliminary data.</text>
</comment>
<feature type="domain" description="ATPase of the ABC class N-terminal" evidence="3">
    <location>
        <begin position="71"/>
        <end position="238"/>
    </location>
</feature>
<gene>
    <name evidence="5" type="ORF">EVOR1521_LOCUS20077</name>
</gene>
<name>A0AA36IZG4_9DINO</name>
<evidence type="ECO:0000259" key="3">
    <source>
        <dbReference type="Pfam" id="PF20446"/>
    </source>
</evidence>
<proteinExistence type="predicted"/>
<dbReference type="Pfam" id="PF21117">
    <property type="entry name" value="MRB1590_C"/>
    <property type="match status" value="1"/>
</dbReference>
<evidence type="ECO:0000259" key="4">
    <source>
        <dbReference type="Pfam" id="PF21117"/>
    </source>
</evidence>
<evidence type="ECO:0000256" key="1">
    <source>
        <dbReference type="SAM" id="MobiDB-lite"/>
    </source>
</evidence>
<evidence type="ECO:0000259" key="2">
    <source>
        <dbReference type="Pfam" id="PF09818"/>
    </source>
</evidence>
<dbReference type="SUPFAM" id="SSF52540">
    <property type="entry name" value="P-loop containing nucleoside triphosphate hydrolases"/>
    <property type="match status" value="1"/>
</dbReference>
<dbReference type="PANTHER" id="PTHR38149:SF1">
    <property type="entry name" value="ATPASE"/>
    <property type="match status" value="1"/>
</dbReference>
<feature type="compositionally biased region" description="Gly residues" evidence="1">
    <location>
        <begin position="48"/>
        <end position="59"/>
    </location>
</feature>
<dbReference type="InterPro" id="IPR049069">
    <property type="entry name" value="MRB1590-like_C"/>
</dbReference>
<evidence type="ECO:0000313" key="6">
    <source>
        <dbReference type="Proteomes" id="UP001178507"/>
    </source>
</evidence>
<accession>A0AA36IZG4</accession>
<dbReference type="Pfam" id="PF09818">
    <property type="entry name" value="ABC_ATPase"/>
    <property type="match status" value="1"/>
</dbReference>
<dbReference type="Proteomes" id="UP001178507">
    <property type="component" value="Unassembled WGS sequence"/>
</dbReference>
<dbReference type="EMBL" id="CAUJNA010003206">
    <property type="protein sequence ID" value="CAJ1395701.1"/>
    <property type="molecule type" value="Genomic_DNA"/>
</dbReference>
<feature type="compositionally biased region" description="Basic and acidic residues" evidence="1">
    <location>
        <begin position="36"/>
        <end position="47"/>
    </location>
</feature>
<dbReference type="InterPro" id="IPR046833">
    <property type="entry name" value="ABC_N"/>
</dbReference>
<feature type="domain" description="ATPase of the ABC class C-terminal" evidence="2">
    <location>
        <begin position="248"/>
        <end position="517"/>
    </location>
</feature>
<protein>
    <submittedName>
        <fullName evidence="5">Uncharacterized protein</fullName>
    </submittedName>
</protein>
<evidence type="ECO:0000313" key="5">
    <source>
        <dbReference type="EMBL" id="CAJ1395701.1"/>
    </source>
</evidence>
<feature type="domain" description="MRB1590-like C-terminal" evidence="4">
    <location>
        <begin position="542"/>
        <end position="647"/>
    </location>
</feature>
<organism evidence="5 6">
    <name type="scientific">Effrenium voratum</name>
    <dbReference type="NCBI Taxonomy" id="2562239"/>
    <lineage>
        <taxon>Eukaryota</taxon>
        <taxon>Sar</taxon>
        <taxon>Alveolata</taxon>
        <taxon>Dinophyceae</taxon>
        <taxon>Suessiales</taxon>
        <taxon>Symbiodiniaceae</taxon>
        <taxon>Effrenium</taxon>
    </lineage>
</organism>
<sequence length="660" mass="70524">MLWRVAAAFAVFQQGRGIALSAMGKGKGKGGYPWWEHIKPREDRGKGSDGGGGGGGGGSWAARSAPSGPLSQLQRKIQELDGRQYPCYKDLAGGGWDVEKRAMTVFFDRVQGDSYAPPSWVRVRVPMAAAGFLAAYVSQSRIRNTALCDYVTRVLSDKLHGGDGTDWTQTVKGGGWASSKGGDLQIDTPGQYVLERSSVVANSEFIEARVTLSLPARGRTIEGYRAAEIVGGLCDAVEGSLFSKALDATALKQHIEAVEDQEHLRCQLAQLGLVAFVGNGAVLPRKSGVDDRPMTKKDSADLVKFESPSSMEVTVSLPHAGEITGMGIKKGVTVIVGGGFHGKSTLLQALQLGIYNKVPGDGREYVVCDPHAVKIRAEDGRSVKCTDISPFINNLPFGKATTEFTTGDASGSTSQAANIIEALEVGASTLLVDEDTCATNFMIRDEKMKALVSPEKEPITAFVTKVRPLFNDLDVSTILVVGGSGDFFAVADAVIMMDEYVVKDVTQRAREIGKKSGIADGSSFGKVSRRRLCKNGLAADGKVAARSLRCLQYGGTEVELSCIEQLVEISQARAIGDALQLLGGGFAVNRPMAAVIRDLEKQIQAEGKPVGIQGLDTLSHREPCPFYVMPRRFELAAAVNRLRTAEFAPEKTNGADNTAW</sequence>